<evidence type="ECO:0000256" key="2">
    <source>
        <dbReference type="PROSITE-ProRule" id="PRU01282"/>
    </source>
</evidence>
<name>A0A1N6CM61_9SPHN</name>
<dbReference type="OrthoDB" id="9803749at2"/>
<protein>
    <submittedName>
        <fullName evidence="3">Arsenate reductase</fullName>
    </submittedName>
</protein>
<dbReference type="NCBIfam" id="NF008107">
    <property type="entry name" value="PRK10853.1"/>
    <property type="match status" value="1"/>
</dbReference>
<dbReference type="PROSITE" id="PS51353">
    <property type="entry name" value="ARSC"/>
    <property type="match status" value="1"/>
</dbReference>
<gene>
    <name evidence="3" type="ORF">SAMN02745824_0095</name>
</gene>
<evidence type="ECO:0000256" key="1">
    <source>
        <dbReference type="ARBA" id="ARBA00007198"/>
    </source>
</evidence>
<dbReference type="CDD" id="cd03035">
    <property type="entry name" value="ArsC_Yffb"/>
    <property type="match status" value="1"/>
</dbReference>
<keyword evidence="4" id="KW-1185">Reference proteome</keyword>
<dbReference type="EMBL" id="FSQW01000001">
    <property type="protein sequence ID" value="SIN59567.1"/>
    <property type="molecule type" value="Genomic_DNA"/>
</dbReference>
<reference evidence="4" key="1">
    <citation type="submission" date="2016-11" db="EMBL/GenBank/DDBJ databases">
        <authorList>
            <person name="Varghese N."/>
            <person name="Submissions S."/>
        </authorList>
    </citation>
    <scope>NUCLEOTIDE SEQUENCE [LARGE SCALE GENOMIC DNA]</scope>
    <source>
        <strain evidence="4">DSM 22363</strain>
    </source>
</reference>
<dbReference type="InterPro" id="IPR006504">
    <property type="entry name" value="Tscrpt_reg_Spx/MgsR"/>
</dbReference>
<dbReference type="InterPro" id="IPR036249">
    <property type="entry name" value="Thioredoxin-like_sf"/>
</dbReference>
<sequence>MAGETKMYGISNCDTIKKARNWMEKNGHNYVFHDYKKSGITKEKLEMWVLQVGWETLLNKRGTTFKKLPDMVKQNVGDDTAVMLMAENPSMIKRPVLEHGDELVVGFKASDYEAAGLEARNS</sequence>
<dbReference type="PANTHER" id="PTHR30041">
    <property type="entry name" value="ARSENATE REDUCTASE"/>
    <property type="match status" value="1"/>
</dbReference>
<dbReference type="Gene3D" id="3.40.30.10">
    <property type="entry name" value="Glutaredoxin"/>
    <property type="match status" value="1"/>
</dbReference>
<comment type="similarity">
    <text evidence="1 2">Belongs to the ArsC family.</text>
</comment>
<dbReference type="Pfam" id="PF03960">
    <property type="entry name" value="ArsC"/>
    <property type="match status" value="1"/>
</dbReference>
<dbReference type="STRING" id="1123272.SAMN02745824_0095"/>
<dbReference type="SUPFAM" id="SSF52833">
    <property type="entry name" value="Thioredoxin-like"/>
    <property type="match status" value="1"/>
</dbReference>
<accession>A0A1N6CM61</accession>
<evidence type="ECO:0000313" key="3">
    <source>
        <dbReference type="EMBL" id="SIN59567.1"/>
    </source>
</evidence>
<evidence type="ECO:0000313" key="4">
    <source>
        <dbReference type="Proteomes" id="UP000185192"/>
    </source>
</evidence>
<dbReference type="NCBIfam" id="TIGR01617">
    <property type="entry name" value="arsC_related"/>
    <property type="match status" value="1"/>
</dbReference>
<organism evidence="3 4">
    <name type="scientific">Parasphingorhabdus marina DSM 22363</name>
    <dbReference type="NCBI Taxonomy" id="1123272"/>
    <lineage>
        <taxon>Bacteria</taxon>
        <taxon>Pseudomonadati</taxon>
        <taxon>Pseudomonadota</taxon>
        <taxon>Alphaproteobacteria</taxon>
        <taxon>Sphingomonadales</taxon>
        <taxon>Sphingomonadaceae</taxon>
        <taxon>Parasphingorhabdus</taxon>
    </lineage>
</organism>
<dbReference type="RefSeq" id="WP_074203217.1">
    <property type="nucleotide sequence ID" value="NZ_FSQW01000001.1"/>
</dbReference>
<dbReference type="Proteomes" id="UP000185192">
    <property type="component" value="Unassembled WGS sequence"/>
</dbReference>
<dbReference type="AlphaFoldDB" id="A0A1N6CM61"/>
<proteinExistence type="inferred from homology"/>
<dbReference type="PANTHER" id="PTHR30041:SF8">
    <property type="entry name" value="PROTEIN YFFB"/>
    <property type="match status" value="1"/>
</dbReference>
<dbReference type="InterPro" id="IPR006660">
    <property type="entry name" value="Arsenate_reductase-like"/>
</dbReference>